<proteinExistence type="predicted"/>
<evidence type="ECO:0000313" key="4">
    <source>
        <dbReference type="Proteomes" id="UP000465241"/>
    </source>
</evidence>
<evidence type="ECO:0000256" key="1">
    <source>
        <dbReference type="SAM" id="MobiDB-lite"/>
    </source>
</evidence>
<organism evidence="3 4">
    <name type="scientific">Mycolicibacterium murale</name>
    <dbReference type="NCBI Taxonomy" id="182220"/>
    <lineage>
        <taxon>Bacteria</taxon>
        <taxon>Bacillati</taxon>
        <taxon>Actinomycetota</taxon>
        <taxon>Actinomycetes</taxon>
        <taxon>Mycobacteriales</taxon>
        <taxon>Mycobacteriaceae</taxon>
        <taxon>Mycolicibacterium</taxon>
    </lineage>
</organism>
<name>A0A7I9WEV9_9MYCO</name>
<feature type="region of interest" description="Disordered" evidence="1">
    <location>
        <begin position="53"/>
        <end position="80"/>
    </location>
</feature>
<dbReference type="Proteomes" id="UP000465241">
    <property type="component" value="Unassembled WGS sequence"/>
</dbReference>
<dbReference type="RefSeq" id="WP_193487798.1">
    <property type="nucleotide sequence ID" value="NZ_BAAAMC010000074.1"/>
</dbReference>
<keyword evidence="4" id="KW-1185">Reference proteome</keyword>
<dbReference type="EMBL" id="BLKT01000001">
    <property type="protein sequence ID" value="GFG55870.1"/>
    <property type="molecule type" value="Genomic_DNA"/>
</dbReference>
<evidence type="ECO:0000256" key="2">
    <source>
        <dbReference type="SAM" id="Phobius"/>
    </source>
</evidence>
<comment type="caution">
    <text evidence="3">The sequence shown here is derived from an EMBL/GenBank/DDBJ whole genome shotgun (WGS) entry which is preliminary data.</text>
</comment>
<keyword evidence="2" id="KW-0472">Membrane</keyword>
<evidence type="ECO:0000313" key="3">
    <source>
        <dbReference type="EMBL" id="GFG55870.1"/>
    </source>
</evidence>
<feature type="transmembrane region" description="Helical" evidence="2">
    <location>
        <begin position="6"/>
        <end position="26"/>
    </location>
</feature>
<keyword evidence="2" id="KW-0812">Transmembrane</keyword>
<feature type="compositionally biased region" description="Basic residues" evidence="1">
    <location>
        <begin position="53"/>
        <end position="63"/>
    </location>
</feature>
<sequence length="80" mass="9095">MHYVTFVLGAALKFGFIKVFALFRVFPVIRVNFLGGGQHVTEVRLLVGRRHKAAIPRRHRTKSPRSGNRDKRATVPQSLL</sequence>
<keyword evidence="2" id="KW-1133">Transmembrane helix</keyword>
<gene>
    <name evidence="3" type="ORF">MMUR_00060</name>
</gene>
<reference evidence="3 4" key="1">
    <citation type="journal article" date="2019" name="Emerg. Microbes Infect.">
        <title>Comprehensive subspecies identification of 175 nontuberculous mycobacteria species based on 7547 genomic profiles.</title>
        <authorList>
            <person name="Matsumoto Y."/>
            <person name="Kinjo T."/>
            <person name="Motooka D."/>
            <person name="Nabeya D."/>
            <person name="Jung N."/>
            <person name="Uechi K."/>
            <person name="Horii T."/>
            <person name="Iida T."/>
            <person name="Fujita J."/>
            <person name="Nakamura S."/>
        </authorList>
    </citation>
    <scope>NUCLEOTIDE SEQUENCE [LARGE SCALE GENOMIC DNA]</scope>
    <source>
        <strain evidence="3 4">JCM 13392</strain>
    </source>
</reference>
<protein>
    <submittedName>
        <fullName evidence="3">Uncharacterized protein</fullName>
    </submittedName>
</protein>
<dbReference type="AlphaFoldDB" id="A0A7I9WEV9"/>
<accession>A0A7I9WEV9</accession>